<keyword evidence="2" id="KW-1185">Reference proteome</keyword>
<reference evidence="2" key="1">
    <citation type="journal article" date="2010" name="Nat. Biotechnol.">
        <title>Draft genome sequence of the oilseed species Ricinus communis.</title>
        <authorList>
            <person name="Chan A.P."/>
            <person name="Crabtree J."/>
            <person name="Zhao Q."/>
            <person name="Lorenzi H."/>
            <person name="Orvis J."/>
            <person name="Puiu D."/>
            <person name="Melake-Berhan A."/>
            <person name="Jones K.M."/>
            <person name="Redman J."/>
            <person name="Chen G."/>
            <person name="Cahoon E.B."/>
            <person name="Gedil M."/>
            <person name="Stanke M."/>
            <person name="Haas B.J."/>
            <person name="Wortman J.R."/>
            <person name="Fraser-Liggett C.M."/>
            <person name="Ravel J."/>
            <person name="Rabinowicz P.D."/>
        </authorList>
    </citation>
    <scope>NUCLEOTIDE SEQUENCE [LARGE SCALE GENOMIC DNA]</scope>
    <source>
        <strain evidence="2">cv. Hale</strain>
    </source>
</reference>
<dbReference type="AlphaFoldDB" id="B9RW56"/>
<evidence type="ECO:0000313" key="2">
    <source>
        <dbReference type="Proteomes" id="UP000008311"/>
    </source>
</evidence>
<gene>
    <name evidence="1" type="ORF">RCOM_1176230</name>
</gene>
<sequence>MTMKNEQVEGYTEDAPDPQHARAAPLVCALGVKSVGSQIVAARLVSTLPGMLKHESINASNL</sequence>
<protein>
    <submittedName>
        <fullName evidence="1">Uncharacterized protein</fullName>
    </submittedName>
</protein>
<dbReference type="InParanoid" id="B9RW56"/>
<dbReference type="Proteomes" id="UP000008311">
    <property type="component" value="Unassembled WGS sequence"/>
</dbReference>
<name>B9RW56_RICCO</name>
<dbReference type="EMBL" id="EQ973822">
    <property type="protein sequence ID" value="EEF44493.1"/>
    <property type="molecule type" value="Genomic_DNA"/>
</dbReference>
<organism evidence="1 2">
    <name type="scientific">Ricinus communis</name>
    <name type="common">Castor bean</name>
    <dbReference type="NCBI Taxonomy" id="3988"/>
    <lineage>
        <taxon>Eukaryota</taxon>
        <taxon>Viridiplantae</taxon>
        <taxon>Streptophyta</taxon>
        <taxon>Embryophyta</taxon>
        <taxon>Tracheophyta</taxon>
        <taxon>Spermatophyta</taxon>
        <taxon>Magnoliopsida</taxon>
        <taxon>eudicotyledons</taxon>
        <taxon>Gunneridae</taxon>
        <taxon>Pentapetalae</taxon>
        <taxon>rosids</taxon>
        <taxon>fabids</taxon>
        <taxon>Malpighiales</taxon>
        <taxon>Euphorbiaceae</taxon>
        <taxon>Acalyphoideae</taxon>
        <taxon>Acalypheae</taxon>
        <taxon>Ricinus</taxon>
    </lineage>
</organism>
<accession>B9RW56</accession>
<proteinExistence type="predicted"/>
<evidence type="ECO:0000313" key="1">
    <source>
        <dbReference type="EMBL" id="EEF44493.1"/>
    </source>
</evidence>